<accession>A0A327QS80</accession>
<evidence type="ECO:0000256" key="1">
    <source>
        <dbReference type="SAM" id="Phobius"/>
    </source>
</evidence>
<feature type="transmembrane region" description="Helical" evidence="1">
    <location>
        <begin position="21"/>
        <end position="43"/>
    </location>
</feature>
<reference evidence="3 4" key="1">
    <citation type="submission" date="2018-06" db="EMBL/GenBank/DDBJ databases">
        <title>Genomic Encyclopedia of Archaeal and Bacterial Type Strains, Phase II (KMG-II): from individual species to whole genera.</title>
        <authorList>
            <person name="Goeker M."/>
        </authorList>
    </citation>
    <scope>NUCLEOTIDE SEQUENCE [LARGE SCALE GENOMIC DNA]</scope>
    <source>
        <strain evidence="3 4">DSM 23857</strain>
    </source>
</reference>
<sequence>MALDSITSIYTEFMGRKEVKSFIALFIGWMMLIFLLMTPEVLVVNRGYLVTKTFAIQYGLFGFINFIIFCISSFYFTPKFFQTKRFISFLLVCFASIILFGIFKYFVGRIFYDIVLAQYKLPGVPEYVNAVNFILISVRNTACSLLIGLAHRSFIDWIAAEKTRRELEKQKHTAEMAFLKMQVNPHFLFNALNNLYSLATLEKSNKTAHGIMKLSDMIRHMLYEKEDSQNKVSLHKEVAYLNSFIDLVKLRYEDGINIHFSIEGDMDSHRISPLLLFPLVENACKHGVLDDPQHPVKISLEITQKELYFTVSNKINNYLKDKSGGIGLDNIKKRLQLLYPNKHVMHVTNDAEAFTVELSIPF</sequence>
<proteinExistence type="predicted"/>
<feature type="transmembrane region" description="Helical" evidence="1">
    <location>
        <begin position="88"/>
        <end position="107"/>
    </location>
</feature>
<dbReference type="InterPro" id="IPR036890">
    <property type="entry name" value="HATPase_C_sf"/>
</dbReference>
<keyword evidence="1" id="KW-0812">Transmembrane</keyword>
<dbReference type="PANTHER" id="PTHR34220">
    <property type="entry name" value="SENSOR HISTIDINE KINASE YPDA"/>
    <property type="match status" value="1"/>
</dbReference>
<dbReference type="PANTHER" id="PTHR34220:SF7">
    <property type="entry name" value="SENSOR HISTIDINE KINASE YPDA"/>
    <property type="match status" value="1"/>
</dbReference>
<evidence type="ECO:0000259" key="2">
    <source>
        <dbReference type="Pfam" id="PF06580"/>
    </source>
</evidence>
<dbReference type="InterPro" id="IPR050640">
    <property type="entry name" value="Bact_2-comp_sensor_kinase"/>
</dbReference>
<feature type="transmembrane region" description="Helical" evidence="1">
    <location>
        <begin position="55"/>
        <end position="76"/>
    </location>
</feature>
<evidence type="ECO:0000313" key="4">
    <source>
        <dbReference type="Proteomes" id="UP000249547"/>
    </source>
</evidence>
<name>A0A327QS80_9BACT</name>
<evidence type="ECO:0000313" key="3">
    <source>
        <dbReference type="EMBL" id="RAJ06552.1"/>
    </source>
</evidence>
<keyword evidence="3" id="KW-0418">Kinase</keyword>
<protein>
    <submittedName>
        <fullName evidence="3">Histidine kinase</fullName>
    </submittedName>
</protein>
<dbReference type="Proteomes" id="UP000249547">
    <property type="component" value="Unassembled WGS sequence"/>
</dbReference>
<gene>
    <name evidence="3" type="ORF">LX64_01679</name>
</gene>
<keyword evidence="1" id="KW-0472">Membrane</keyword>
<keyword evidence="3" id="KW-0808">Transferase</keyword>
<dbReference type="Pfam" id="PF06580">
    <property type="entry name" value="His_kinase"/>
    <property type="match status" value="1"/>
</dbReference>
<keyword evidence="4" id="KW-1185">Reference proteome</keyword>
<dbReference type="GO" id="GO:0000155">
    <property type="term" value="F:phosphorelay sensor kinase activity"/>
    <property type="evidence" value="ECO:0007669"/>
    <property type="project" value="InterPro"/>
</dbReference>
<comment type="caution">
    <text evidence="3">The sequence shown here is derived from an EMBL/GenBank/DDBJ whole genome shotgun (WGS) entry which is preliminary data.</text>
</comment>
<dbReference type="InterPro" id="IPR010559">
    <property type="entry name" value="Sig_transdc_His_kin_internal"/>
</dbReference>
<dbReference type="SUPFAM" id="SSF55874">
    <property type="entry name" value="ATPase domain of HSP90 chaperone/DNA topoisomerase II/histidine kinase"/>
    <property type="match status" value="1"/>
</dbReference>
<dbReference type="Gene3D" id="3.30.565.10">
    <property type="entry name" value="Histidine kinase-like ATPase, C-terminal domain"/>
    <property type="match status" value="1"/>
</dbReference>
<keyword evidence="1" id="KW-1133">Transmembrane helix</keyword>
<dbReference type="EMBL" id="QLLL01000003">
    <property type="protein sequence ID" value="RAJ06552.1"/>
    <property type="molecule type" value="Genomic_DNA"/>
</dbReference>
<dbReference type="AlphaFoldDB" id="A0A327QS80"/>
<organism evidence="3 4">
    <name type="scientific">Chitinophaga skermanii</name>
    <dbReference type="NCBI Taxonomy" id="331697"/>
    <lineage>
        <taxon>Bacteria</taxon>
        <taxon>Pseudomonadati</taxon>
        <taxon>Bacteroidota</taxon>
        <taxon>Chitinophagia</taxon>
        <taxon>Chitinophagales</taxon>
        <taxon>Chitinophagaceae</taxon>
        <taxon>Chitinophaga</taxon>
    </lineage>
</organism>
<feature type="domain" description="Signal transduction histidine kinase internal region" evidence="2">
    <location>
        <begin position="174"/>
        <end position="254"/>
    </location>
</feature>
<dbReference type="GO" id="GO:0016020">
    <property type="term" value="C:membrane"/>
    <property type="evidence" value="ECO:0007669"/>
    <property type="project" value="InterPro"/>
</dbReference>